<protein>
    <submittedName>
        <fullName evidence="2">Uncharacterized protein</fullName>
    </submittedName>
</protein>
<evidence type="ECO:0000313" key="2">
    <source>
        <dbReference type="EMBL" id="GBO06227.1"/>
    </source>
</evidence>
<evidence type="ECO:0000256" key="1">
    <source>
        <dbReference type="SAM" id="MobiDB-lite"/>
    </source>
</evidence>
<evidence type="ECO:0000313" key="3">
    <source>
        <dbReference type="Proteomes" id="UP000499080"/>
    </source>
</evidence>
<name>A0A4Y2U3P8_ARAVE</name>
<reference evidence="2 3" key="1">
    <citation type="journal article" date="2019" name="Sci. Rep.">
        <title>Orb-weaving spider Araneus ventricosus genome elucidates the spidroin gene catalogue.</title>
        <authorList>
            <person name="Kono N."/>
            <person name="Nakamura H."/>
            <person name="Ohtoshi R."/>
            <person name="Moran D.A.P."/>
            <person name="Shinohara A."/>
            <person name="Yoshida Y."/>
            <person name="Fujiwara M."/>
            <person name="Mori M."/>
            <person name="Tomita M."/>
            <person name="Arakawa K."/>
        </authorList>
    </citation>
    <scope>NUCLEOTIDE SEQUENCE [LARGE SCALE GENOMIC DNA]</scope>
</reference>
<sequence>MRESSRLQVSGVLWRPVLEIKPTEESSQAPSSGLLWRPVLEIETDRKSSRLQVRGFTVASCLGNRNRQGVVKAPSSGVYCGVNVLEIAAEAVIKLGFFLCVFALPSRLLLSREGTYFSAPRSVFDSRGSSVRSQLTFEARNSVLTHKHLGRKEGCSPNNLKHDAQRKKKS</sequence>
<dbReference type="AlphaFoldDB" id="A0A4Y2U3P8"/>
<gene>
    <name evidence="2" type="ORF">AVEN_38338_1</name>
</gene>
<organism evidence="2 3">
    <name type="scientific">Araneus ventricosus</name>
    <name type="common">Orbweaver spider</name>
    <name type="synonym">Epeira ventricosa</name>
    <dbReference type="NCBI Taxonomy" id="182803"/>
    <lineage>
        <taxon>Eukaryota</taxon>
        <taxon>Metazoa</taxon>
        <taxon>Ecdysozoa</taxon>
        <taxon>Arthropoda</taxon>
        <taxon>Chelicerata</taxon>
        <taxon>Arachnida</taxon>
        <taxon>Araneae</taxon>
        <taxon>Araneomorphae</taxon>
        <taxon>Entelegynae</taxon>
        <taxon>Araneoidea</taxon>
        <taxon>Araneidae</taxon>
        <taxon>Araneus</taxon>
    </lineage>
</organism>
<accession>A0A4Y2U3P8</accession>
<dbReference type="Proteomes" id="UP000499080">
    <property type="component" value="Unassembled WGS sequence"/>
</dbReference>
<comment type="caution">
    <text evidence="2">The sequence shown here is derived from an EMBL/GenBank/DDBJ whole genome shotgun (WGS) entry which is preliminary data.</text>
</comment>
<dbReference type="EMBL" id="BGPR01032636">
    <property type="protein sequence ID" value="GBO06227.1"/>
    <property type="molecule type" value="Genomic_DNA"/>
</dbReference>
<feature type="region of interest" description="Disordered" evidence="1">
    <location>
        <begin position="148"/>
        <end position="170"/>
    </location>
</feature>
<proteinExistence type="predicted"/>
<keyword evidence="3" id="KW-1185">Reference proteome</keyword>